<evidence type="ECO:0000313" key="3">
    <source>
        <dbReference type="Proteomes" id="UP000199184"/>
    </source>
</evidence>
<gene>
    <name evidence="2" type="ORF">GA0061098_1002302</name>
</gene>
<keyword evidence="3" id="KW-1185">Reference proteome</keyword>
<reference evidence="3" key="1">
    <citation type="submission" date="2016-08" db="EMBL/GenBank/DDBJ databases">
        <authorList>
            <person name="Varghese N."/>
            <person name="Submissions Spin"/>
        </authorList>
    </citation>
    <scope>NUCLEOTIDE SEQUENCE [LARGE SCALE GENOMIC DNA]</scope>
    <source>
        <strain evidence="3">ERR11</strain>
    </source>
</reference>
<evidence type="ECO:0000313" key="2">
    <source>
        <dbReference type="EMBL" id="SCB17763.1"/>
    </source>
</evidence>
<feature type="chain" id="PRO_5008683394" evidence="1">
    <location>
        <begin position="21"/>
        <end position="119"/>
    </location>
</feature>
<keyword evidence="1" id="KW-0732">Signal</keyword>
<name>A0A1C3UQK7_9BRAD</name>
<proteinExistence type="predicted"/>
<protein>
    <submittedName>
        <fullName evidence="2">Uncharacterized protein</fullName>
    </submittedName>
</protein>
<evidence type="ECO:0000256" key="1">
    <source>
        <dbReference type="SAM" id="SignalP"/>
    </source>
</evidence>
<dbReference type="AlphaFoldDB" id="A0A1C3UQK7"/>
<organism evidence="2 3">
    <name type="scientific">Bradyrhizobium shewense</name>
    <dbReference type="NCBI Taxonomy" id="1761772"/>
    <lineage>
        <taxon>Bacteria</taxon>
        <taxon>Pseudomonadati</taxon>
        <taxon>Pseudomonadota</taxon>
        <taxon>Alphaproteobacteria</taxon>
        <taxon>Hyphomicrobiales</taxon>
        <taxon>Nitrobacteraceae</taxon>
        <taxon>Bradyrhizobium</taxon>
    </lineage>
</organism>
<sequence length="119" mass="12767">MTKRSLLIVATSCFIAFAPAAYGRSAYDGSWDLIFVTQRGICDSSYTFTVDVTNGNVTHPNLVKFRGYVARSGAVRASVTVQDKYAAGAGKLFATSGRGTWSGHSGTARCSGYWTAHRN</sequence>
<dbReference type="Proteomes" id="UP000199184">
    <property type="component" value="Unassembled WGS sequence"/>
</dbReference>
<feature type="signal peptide" evidence="1">
    <location>
        <begin position="1"/>
        <end position="20"/>
    </location>
</feature>
<dbReference type="EMBL" id="FMAI01000002">
    <property type="protein sequence ID" value="SCB17763.1"/>
    <property type="molecule type" value="Genomic_DNA"/>
</dbReference>
<accession>A0A1C3UQK7</accession>
<dbReference type="RefSeq" id="WP_091954562.1">
    <property type="nucleotide sequence ID" value="NZ_FMAI01000002.1"/>
</dbReference>